<feature type="transmembrane region" description="Helical" evidence="1">
    <location>
        <begin position="123"/>
        <end position="142"/>
    </location>
</feature>
<evidence type="ECO:0000313" key="4">
    <source>
        <dbReference type="Proteomes" id="UP000053354"/>
    </source>
</evidence>
<dbReference type="InterPro" id="IPR009936">
    <property type="entry name" value="DUF1468"/>
</dbReference>
<name>A0A1B1RZ58_9BACL</name>
<dbReference type="AlphaFoldDB" id="A0A1B1RZ58"/>
<organism evidence="3 4">
    <name type="scientific">Planococcus versutus</name>
    <dbReference type="NCBI Taxonomy" id="1302659"/>
    <lineage>
        <taxon>Bacteria</taxon>
        <taxon>Bacillati</taxon>
        <taxon>Bacillota</taxon>
        <taxon>Bacilli</taxon>
        <taxon>Bacillales</taxon>
        <taxon>Caryophanaceae</taxon>
        <taxon>Planococcus</taxon>
    </lineage>
</organism>
<feature type="transmembrane region" description="Helical" evidence="1">
    <location>
        <begin position="52"/>
        <end position="76"/>
    </location>
</feature>
<feature type="domain" description="DUF1468" evidence="2">
    <location>
        <begin position="26"/>
        <end position="176"/>
    </location>
</feature>
<dbReference type="Proteomes" id="UP000053354">
    <property type="component" value="Chromosome"/>
</dbReference>
<reference evidence="3" key="1">
    <citation type="submission" date="2016-10" db="EMBL/GenBank/DDBJ databases">
        <authorList>
            <person name="See-Too W.S."/>
        </authorList>
    </citation>
    <scope>NUCLEOTIDE SEQUENCE</scope>
    <source>
        <strain evidence="3">L10.15</strain>
    </source>
</reference>
<dbReference type="STRING" id="1302659.I858_004140"/>
<feature type="transmembrane region" description="Helical" evidence="1">
    <location>
        <begin position="149"/>
        <end position="167"/>
    </location>
</feature>
<gene>
    <name evidence="3" type="ORF">I858_004140</name>
</gene>
<accession>A0A1B1RZ58</accession>
<protein>
    <recommendedName>
        <fullName evidence="2">DUF1468 domain-containing protein</fullName>
    </recommendedName>
</protein>
<feature type="transmembrane region" description="Helical" evidence="1">
    <location>
        <begin position="97"/>
        <end position="117"/>
    </location>
</feature>
<sequence>MCPPFFANEIVVIKDQKVGWQMGEILIGLALIVLCIIIYVQGGNLPSLNEAYFSAGSFPRLIAALLILLSAILIISKMNELRKKKPTEDKISTQKQLAAFYMEYRLVVLTTVVFFVYIFLLQFIGFVVSTILFIIGAAILIGYRKGKEVLTVSAVAVILTLSMYFFFENVLHVRFPSGIFI</sequence>
<keyword evidence="1" id="KW-0812">Transmembrane</keyword>
<dbReference type="EMBL" id="CP016540">
    <property type="protein sequence ID" value="ANU26221.1"/>
    <property type="molecule type" value="Genomic_DNA"/>
</dbReference>
<feature type="transmembrane region" description="Helical" evidence="1">
    <location>
        <begin position="22"/>
        <end position="40"/>
    </location>
</feature>
<evidence type="ECO:0000259" key="2">
    <source>
        <dbReference type="Pfam" id="PF07331"/>
    </source>
</evidence>
<evidence type="ECO:0000256" key="1">
    <source>
        <dbReference type="SAM" id="Phobius"/>
    </source>
</evidence>
<proteinExistence type="predicted"/>
<dbReference type="KEGG" id="pll:I858_004140"/>
<keyword evidence="1" id="KW-0472">Membrane</keyword>
<dbReference type="Pfam" id="PF07331">
    <property type="entry name" value="TctB"/>
    <property type="match status" value="1"/>
</dbReference>
<keyword evidence="1" id="KW-1133">Transmembrane helix</keyword>
<keyword evidence="4" id="KW-1185">Reference proteome</keyword>
<evidence type="ECO:0000313" key="3">
    <source>
        <dbReference type="EMBL" id="ANU26221.1"/>
    </source>
</evidence>